<gene>
    <name evidence="1" type="ORF">QPK29_029170</name>
</gene>
<dbReference type="EMBL" id="JASNRB020000027">
    <property type="protein sequence ID" value="MFJ1471812.1"/>
    <property type="molecule type" value="Genomic_DNA"/>
</dbReference>
<dbReference type="Proteomes" id="UP001168096">
    <property type="component" value="Unassembled WGS sequence"/>
</dbReference>
<comment type="caution">
    <text evidence="1">The sequence shown here is derived from an EMBL/GenBank/DDBJ whole genome shotgun (WGS) entry which is preliminary data.</text>
</comment>
<sequence length="70" mass="7348">MNTLIIEDLAFDGTASAGSRVRSLSSEEMKRVSGGRAISVLVDGRTAGTVDDFSLNMEIFKGNIGGPMVV</sequence>
<name>A0ACC7MI88_9BURK</name>
<accession>A0ACC7MI88</accession>
<evidence type="ECO:0000313" key="2">
    <source>
        <dbReference type="Proteomes" id="UP001168096"/>
    </source>
</evidence>
<organism evidence="1 2">
    <name type="scientific">Massilia orientalis</name>
    <dbReference type="NCBI Taxonomy" id="3050128"/>
    <lineage>
        <taxon>Bacteria</taxon>
        <taxon>Pseudomonadati</taxon>
        <taxon>Pseudomonadota</taxon>
        <taxon>Betaproteobacteria</taxon>
        <taxon>Burkholderiales</taxon>
        <taxon>Oxalobacteraceae</taxon>
        <taxon>Telluria group</taxon>
        <taxon>Massilia</taxon>
    </lineage>
</organism>
<keyword evidence="2" id="KW-1185">Reference proteome</keyword>
<proteinExistence type="predicted"/>
<reference evidence="1" key="1">
    <citation type="submission" date="2024-11" db="EMBL/GenBank/DDBJ databases">
        <title>Description of Massilia orientalis sp. nov., isolated from rhizosphere soil of Ageratina adenophora.</title>
        <authorList>
            <person name="Wang Y."/>
        </authorList>
    </citation>
    <scope>NUCLEOTIDE SEQUENCE</scope>
    <source>
        <strain evidence="1">YIM B02787</strain>
    </source>
</reference>
<evidence type="ECO:0000313" key="1">
    <source>
        <dbReference type="EMBL" id="MFJ1471812.1"/>
    </source>
</evidence>
<protein>
    <submittedName>
        <fullName evidence="1">Uncharacterized protein</fullName>
    </submittedName>
</protein>